<dbReference type="STRING" id="47312.SAMN04489765_3248"/>
<dbReference type="Gene3D" id="1.10.357.10">
    <property type="entry name" value="Tetracycline Repressor, domain 2"/>
    <property type="match status" value="1"/>
</dbReference>
<dbReference type="PROSITE" id="PS50977">
    <property type="entry name" value="HTH_TETR_2"/>
    <property type="match status" value="1"/>
</dbReference>
<dbReference type="GO" id="GO:0003700">
    <property type="term" value="F:DNA-binding transcription factor activity"/>
    <property type="evidence" value="ECO:0007669"/>
    <property type="project" value="TreeGrafter"/>
</dbReference>
<dbReference type="PANTHER" id="PTHR30055:SF226">
    <property type="entry name" value="HTH-TYPE TRANSCRIPTIONAL REGULATOR PKSA"/>
    <property type="match status" value="1"/>
</dbReference>
<dbReference type="InterPro" id="IPR050109">
    <property type="entry name" value="HTH-type_TetR-like_transc_reg"/>
</dbReference>
<keyword evidence="1 2" id="KW-0238">DNA-binding</keyword>
<dbReference type="AlphaFoldDB" id="A0A1H1GCM9"/>
<dbReference type="Pfam" id="PF00440">
    <property type="entry name" value="TetR_N"/>
    <property type="match status" value="1"/>
</dbReference>
<feature type="DNA-binding region" description="H-T-H motif" evidence="2">
    <location>
        <begin position="40"/>
        <end position="59"/>
    </location>
</feature>
<feature type="domain" description="HTH tetR-type" evidence="3">
    <location>
        <begin position="17"/>
        <end position="77"/>
    </location>
</feature>
<dbReference type="PANTHER" id="PTHR30055">
    <property type="entry name" value="HTH-TYPE TRANSCRIPTIONAL REGULATOR RUTR"/>
    <property type="match status" value="1"/>
</dbReference>
<organism evidence="4 5">
    <name type="scientific">Tsukamurella pulmonis</name>
    <dbReference type="NCBI Taxonomy" id="47312"/>
    <lineage>
        <taxon>Bacteria</taxon>
        <taxon>Bacillati</taxon>
        <taxon>Actinomycetota</taxon>
        <taxon>Actinomycetes</taxon>
        <taxon>Mycobacteriales</taxon>
        <taxon>Tsukamurellaceae</taxon>
        <taxon>Tsukamurella</taxon>
    </lineage>
</organism>
<dbReference type="InterPro" id="IPR009057">
    <property type="entry name" value="Homeodomain-like_sf"/>
</dbReference>
<accession>A0A1H1GCM9</accession>
<dbReference type="EMBL" id="FNLF01000002">
    <property type="protein sequence ID" value="SDR10849.1"/>
    <property type="molecule type" value="Genomic_DNA"/>
</dbReference>
<evidence type="ECO:0000259" key="3">
    <source>
        <dbReference type="PROSITE" id="PS50977"/>
    </source>
</evidence>
<name>A0A1H1GCM9_9ACTN</name>
<gene>
    <name evidence="4" type="ORF">SAMN04489765_3248</name>
</gene>
<reference evidence="5" key="1">
    <citation type="submission" date="2016-10" db="EMBL/GenBank/DDBJ databases">
        <authorList>
            <person name="Varghese N."/>
            <person name="Submissions S."/>
        </authorList>
    </citation>
    <scope>NUCLEOTIDE SEQUENCE [LARGE SCALE GENOMIC DNA]</scope>
    <source>
        <strain evidence="5">DSM 44142</strain>
    </source>
</reference>
<proteinExistence type="predicted"/>
<protein>
    <submittedName>
        <fullName evidence="4">DNA-binding transcriptional regulator, AcrR family</fullName>
    </submittedName>
</protein>
<sequence>MTPLRPPIRAPQQSRSRETRQRLLETTIASLAARGWTATTVGSVARQAGVSRGAAQHHFPTREDLISAALEYMGEQRLAQVAQAGAAVPEGPDRPYAVARLIVEYYTDDLFKAALHVWTAAASDDALRERMLPFENKHSREVFALAMRLLGVDRDDDEARRAVQATLDLARGLGLADLLSDDAARREQVVEFWGRQLAAVVASR</sequence>
<dbReference type="RefSeq" id="WP_170842921.1">
    <property type="nucleotide sequence ID" value="NZ_AP025457.1"/>
</dbReference>
<evidence type="ECO:0000313" key="4">
    <source>
        <dbReference type="EMBL" id="SDR10849.1"/>
    </source>
</evidence>
<evidence type="ECO:0000313" key="5">
    <source>
        <dbReference type="Proteomes" id="UP000183053"/>
    </source>
</evidence>
<evidence type="ECO:0000256" key="1">
    <source>
        <dbReference type="ARBA" id="ARBA00023125"/>
    </source>
</evidence>
<dbReference type="SUPFAM" id="SSF46689">
    <property type="entry name" value="Homeodomain-like"/>
    <property type="match status" value="1"/>
</dbReference>
<keyword evidence="5" id="KW-1185">Reference proteome</keyword>
<dbReference type="Proteomes" id="UP000183053">
    <property type="component" value="Unassembled WGS sequence"/>
</dbReference>
<dbReference type="InterPro" id="IPR001647">
    <property type="entry name" value="HTH_TetR"/>
</dbReference>
<dbReference type="GO" id="GO:0000976">
    <property type="term" value="F:transcription cis-regulatory region binding"/>
    <property type="evidence" value="ECO:0007669"/>
    <property type="project" value="TreeGrafter"/>
</dbReference>
<dbReference type="PRINTS" id="PR00455">
    <property type="entry name" value="HTHTETR"/>
</dbReference>
<evidence type="ECO:0000256" key="2">
    <source>
        <dbReference type="PROSITE-ProRule" id="PRU00335"/>
    </source>
</evidence>